<evidence type="ECO:0000313" key="1">
    <source>
        <dbReference type="EMBL" id="GBP66986.1"/>
    </source>
</evidence>
<dbReference type="EMBL" id="BGZK01000973">
    <property type="protein sequence ID" value="GBP66986.1"/>
    <property type="molecule type" value="Genomic_DNA"/>
</dbReference>
<keyword evidence="2" id="KW-1185">Reference proteome</keyword>
<proteinExistence type="predicted"/>
<dbReference type="AlphaFoldDB" id="A0A4C1XSQ0"/>
<protein>
    <submittedName>
        <fullName evidence="1">Uncharacterized protein</fullName>
    </submittedName>
</protein>
<comment type="caution">
    <text evidence="1">The sequence shown here is derived from an EMBL/GenBank/DDBJ whole genome shotgun (WGS) entry which is preliminary data.</text>
</comment>
<reference evidence="1 2" key="1">
    <citation type="journal article" date="2019" name="Commun. Biol.">
        <title>The bagworm genome reveals a unique fibroin gene that provides high tensile strength.</title>
        <authorList>
            <person name="Kono N."/>
            <person name="Nakamura H."/>
            <person name="Ohtoshi R."/>
            <person name="Tomita M."/>
            <person name="Numata K."/>
            <person name="Arakawa K."/>
        </authorList>
    </citation>
    <scope>NUCLEOTIDE SEQUENCE [LARGE SCALE GENOMIC DNA]</scope>
</reference>
<accession>A0A4C1XSQ0</accession>
<sequence>MARPRRPRACVSLPASILDLSRLNPYPTIEHRLTGYRFERRDRQREEGKRQYWILARKPAIQIFFTVTSEYGLLRYVGKMMDSVSFESAFLVGELEYNCDEYTNSAAICR</sequence>
<dbReference type="Proteomes" id="UP000299102">
    <property type="component" value="Unassembled WGS sequence"/>
</dbReference>
<evidence type="ECO:0000313" key="2">
    <source>
        <dbReference type="Proteomes" id="UP000299102"/>
    </source>
</evidence>
<gene>
    <name evidence="1" type="ORF">EVAR_49961_1</name>
</gene>
<name>A0A4C1XSQ0_EUMVA</name>
<organism evidence="1 2">
    <name type="scientific">Eumeta variegata</name>
    <name type="common">Bagworm moth</name>
    <name type="synonym">Eumeta japonica</name>
    <dbReference type="NCBI Taxonomy" id="151549"/>
    <lineage>
        <taxon>Eukaryota</taxon>
        <taxon>Metazoa</taxon>
        <taxon>Ecdysozoa</taxon>
        <taxon>Arthropoda</taxon>
        <taxon>Hexapoda</taxon>
        <taxon>Insecta</taxon>
        <taxon>Pterygota</taxon>
        <taxon>Neoptera</taxon>
        <taxon>Endopterygota</taxon>
        <taxon>Lepidoptera</taxon>
        <taxon>Glossata</taxon>
        <taxon>Ditrysia</taxon>
        <taxon>Tineoidea</taxon>
        <taxon>Psychidae</taxon>
        <taxon>Oiketicinae</taxon>
        <taxon>Eumeta</taxon>
    </lineage>
</organism>